<organism evidence="2 3">
    <name type="scientific">Aurantimicrobium minutum</name>
    <dbReference type="NCBI Taxonomy" id="708131"/>
    <lineage>
        <taxon>Bacteria</taxon>
        <taxon>Bacillati</taxon>
        <taxon>Actinomycetota</taxon>
        <taxon>Actinomycetes</taxon>
        <taxon>Micrococcales</taxon>
        <taxon>Microbacteriaceae</taxon>
        <taxon>Aurantimicrobium</taxon>
    </lineage>
</organism>
<dbReference type="GeneID" id="80451986"/>
<dbReference type="Proteomes" id="UP000243847">
    <property type="component" value="Chromosome sequence1"/>
</dbReference>
<dbReference type="EMBL" id="AP017457">
    <property type="protein sequence ID" value="BAU99334.1"/>
    <property type="molecule type" value="Genomic_DNA"/>
</dbReference>
<evidence type="ECO:0000256" key="1">
    <source>
        <dbReference type="SAM" id="Coils"/>
    </source>
</evidence>
<sequence>MSSESSFSRVLRGYDPQQVDALVQKLRRELLAAKTLHDDTLNQLKALEERVAELELELNNQASPTPAGLTAQLAKKFAQADKQARQIILNAESDALLIRSAAEKTSSQFIESAREGYEQVRAEALQNAHELREEATAEAEEIISSAQAEADRIIAEAQAEAKKIHGDSSTLSAKMRAESRNEASRIIADAQREAAELRLVLVAGRDKGVTVSDEIMQILKLNADGAAVRAQMEHDIEQRHQESVLQTDKYLASAEAQLAISRTAQRELEAQLAAQENTADKDAQHIIEQARKKAAATEDAATTHARKIIADAEKYVAAVLASIYTQLEDIRLERESVASFFDALRLELEKTLPVAPRPTKRATKKELSQ</sequence>
<proteinExistence type="predicted"/>
<evidence type="ECO:0000313" key="3">
    <source>
        <dbReference type="Proteomes" id="UP000243847"/>
    </source>
</evidence>
<dbReference type="InterPro" id="IPR007793">
    <property type="entry name" value="DivIVA_fam"/>
</dbReference>
<accession>A0A173LWV9</accession>
<protein>
    <submittedName>
        <fullName evidence="2">Large Ala/Glu-rich protein</fullName>
    </submittedName>
</protein>
<dbReference type="RefSeq" id="WP_096381606.1">
    <property type="nucleotide sequence ID" value="NZ_AP017457.1"/>
</dbReference>
<dbReference type="KEGG" id="amin:AUMI_17920"/>
<dbReference type="AlphaFoldDB" id="A0A173LWV9"/>
<feature type="coiled-coil region" evidence="1">
    <location>
        <begin position="114"/>
        <end position="156"/>
    </location>
</feature>
<evidence type="ECO:0000313" key="2">
    <source>
        <dbReference type="EMBL" id="BAU99334.1"/>
    </source>
</evidence>
<dbReference type="OrthoDB" id="5100733at2"/>
<gene>
    <name evidence="2" type="ORF">AUMI_17920</name>
</gene>
<reference evidence="2 3" key="1">
    <citation type="journal article" date="2016" name="Genome Announc.">
        <title>Complete Genome Sequence of Aurantimicrobium minutum Type Strain KNCT, a Planktonic Ultramicrobacterium Isolated from River Water.</title>
        <authorList>
            <person name="Nakai R."/>
            <person name="Fujisawa T."/>
            <person name="Nakamura Y."/>
            <person name="Nishide H."/>
            <person name="Uchiyama I."/>
            <person name="Baba T."/>
            <person name="Toyoda A."/>
            <person name="Fujiyama A."/>
            <person name="Naganuma T."/>
            <person name="Niki H."/>
        </authorList>
    </citation>
    <scope>NUCLEOTIDE SEQUENCE [LARGE SCALE GENOMIC DNA]</scope>
    <source>
        <strain evidence="2 3">KNC</strain>
    </source>
</reference>
<keyword evidence="1" id="KW-0175">Coiled coil</keyword>
<dbReference type="Pfam" id="PF05103">
    <property type="entry name" value="DivIVA"/>
    <property type="match status" value="1"/>
</dbReference>
<name>A0A173LWV9_9MICO</name>
<feature type="coiled-coil region" evidence="1">
    <location>
        <begin position="30"/>
        <end position="64"/>
    </location>
</feature>